<proteinExistence type="predicted"/>
<accession>Q0B334</accession>
<dbReference type="KEGG" id="bam:Bamb_5893"/>
<organism evidence="2 3">
    <name type="scientific">Burkholderia ambifaria (strain ATCC BAA-244 / DSM 16087 / CCUG 44356 / LMG 19182 / AMMD)</name>
    <name type="common">Burkholderia cepacia (strain AMMD)</name>
    <dbReference type="NCBI Taxonomy" id="339670"/>
    <lineage>
        <taxon>Bacteria</taxon>
        <taxon>Pseudomonadati</taxon>
        <taxon>Pseudomonadota</taxon>
        <taxon>Betaproteobacteria</taxon>
        <taxon>Burkholderiales</taxon>
        <taxon>Burkholderiaceae</taxon>
        <taxon>Burkholderia</taxon>
        <taxon>Burkholderia cepacia complex</taxon>
    </lineage>
</organism>
<evidence type="ECO:0000256" key="1">
    <source>
        <dbReference type="SAM" id="MobiDB-lite"/>
    </source>
</evidence>
<evidence type="ECO:0008006" key="4">
    <source>
        <dbReference type="Google" id="ProtNLM"/>
    </source>
</evidence>
<keyword evidence="3" id="KW-1185">Reference proteome</keyword>
<dbReference type="EMBL" id="CP000442">
    <property type="protein sequence ID" value="ABI91439.1"/>
    <property type="molecule type" value="Genomic_DNA"/>
</dbReference>
<dbReference type="Pfam" id="PF09613">
    <property type="entry name" value="HrpB1_HrpK"/>
    <property type="match status" value="1"/>
</dbReference>
<feature type="region of interest" description="Disordered" evidence="1">
    <location>
        <begin position="38"/>
        <end position="60"/>
    </location>
</feature>
<gene>
    <name evidence="2" type="ordered locus">Bamb_5893</name>
</gene>
<evidence type="ECO:0000313" key="2">
    <source>
        <dbReference type="EMBL" id="ABI91439.1"/>
    </source>
</evidence>
<dbReference type="Proteomes" id="UP000000662">
    <property type="component" value="Chromosome 3"/>
</dbReference>
<evidence type="ECO:0000313" key="3">
    <source>
        <dbReference type="Proteomes" id="UP000000662"/>
    </source>
</evidence>
<reference evidence="2" key="1">
    <citation type="submission" date="2006-08" db="EMBL/GenBank/DDBJ databases">
        <title>Complete sequence of Chromosome 3 of Burkholderia cepacia AMMD.</title>
        <authorList>
            <consortium name="US DOE Joint Genome Institute"/>
            <person name="Copeland A."/>
            <person name="Lucas S."/>
            <person name="Lapidus A."/>
            <person name="Barry K."/>
            <person name="Detter J.C."/>
            <person name="Glavina del Rio T."/>
            <person name="Hammon N."/>
            <person name="Israni S."/>
            <person name="Pitluck S."/>
            <person name="Bruce D."/>
            <person name="Chain P."/>
            <person name="Malfatti S."/>
            <person name="Shin M."/>
            <person name="Vergez L."/>
            <person name="Schmutz J."/>
            <person name="Larimer F."/>
            <person name="Land M."/>
            <person name="Hauser L."/>
            <person name="Kyrpides N."/>
            <person name="Kim E."/>
            <person name="Parke J."/>
            <person name="Coenye T."/>
            <person name="Konstantinidis K."/>
            <person name="Ramette A."/>
            <person name="Tiedje J."/>
            <person name="Richardson P."/>
        </authorList>
    </citation>
    <scope>NUCLEOTIDE SEQUENCE</scope>
    <source>
        <strain evidence="2">AMMD</strain>
    </source>
</reference>
<dbReference type="InterPro" id="IPR013394">
    <property type="entry name" value="T3SS_HrpB1/HrpK"/>
</dbReference>
<dbReference type="eggNOG" id="ENOG5030WQA">
    <property type="taxonomic scope" value="Bacteria"/>
</dbReference>
<dbReference type="AlphaFoldDB" id="Q0B334"/>
<name>Q0B334_BURCM</name>
<protein>
    <recommendedName>
        <fullName evidence="4">Type III secretion protein HrpB1</fullName>
    </recommendedName>
</protein>
<sequence>MPDPASRTDRSHRRGRFSSPFSLRIPIVPFASRRRKPTRYKRLTARGRPRRTSRQQARHGCARRRRALFDCSTPADEDIVTYTGCRDEIAGGLTKVLWTASQLDDEADFEDLLEAIRVLRPKWPGAGTVAAWRYVRRQAWGDARRVLEDDDTEAKRSGLHAALMAVCLFGLEDPLWHSYALSAAEQRESIEGATIGARLLERAAKLDASVQAPASTDAPASTHGVPADHSGFSASMTWVRA</sequence>